<dbReference type="EMBL" id="CAJOBD010004380">
    <property type="protein sequence ID" value="CAF3992421.1"/>
    <property type="molecule type" value="Genomic_DNA"/>
</dbReference>
<evidence type="ECO:0000313" key="1">
    <source>
        <dbReference type="EMBL" id="CAF1184476.1"/>
    </source>
</evidence>
<comment type="caution">
    <text evidence="1">The sequence shown here is derived from an EMBL/GenBank/DDBJ whole genome shotgun (WGS) entry which is preliminary data.</text>
</comment>
<dbReference type="AlphaFoldDB" id="A0A814V5B9"/>
<evidence type="ECO:0000313" key="2">
    <source>
        <dbReference type="EMBL" id="CAF3992421.1"/>
    </source>
</evidence>
<accession>A0A814V5B9</accession>
<proteinExistence type="predicted"/>
<gene>
    <name evidence="2" type="ORF">JBS370_LOCUS25801</name>
    <name evidence="1" type="ORF">ZHD862_LOCUS21944</name>
</gene>
<dbReference type="EMBL" id="CAJNOT010001336">
    <property type="protein sequence ID" value="CAF1184476.1"/>
    <property type="molecule type" value="Genomic_DNA"/>
</dbReference>
<name>A0A814V5B9_9BILA</name>
<dbReference type="Proteomes" id="UP000663836">
    <property type="component" value="Unassembled WGS sequence"/>
</dbReference>
<sequence length="205" mass="23349">MTGGNIWSRFITARQLTSNYYIISTYLTDILYCYSRNSSIFNNLSQTLFSSSIDQIKLLNDYSNILQNILNHIHTLNAKDQLINTQEIIYDLIYIIEFDRTLHSILNVYQRQDIEFVIADGINISNRQSTIDSQGKFLTLWMSQKLNSHTDKTHTSVSQSISSSLATTLSEGTSNDDTLTDIYLTLLHSTNTDHSDTLLSNKTTS</sequence>
<dbReference type="Proteomes" id="UP000663864">
    <property type="component" value="Unassembled WGS sequence"/>
</dbReference>
<protein>
    <submittedName>
        <fullName evidence="1">Uncharacterized protein</fullName>
    </submittedName>
</protein>
<evidence type="ECO:0000313" key="3">
    <source>
        <dbReference type="Proteomes" id="UP000663864"/>
    </source>
</evidence>
<reference evidence="1" key="1">
    <citation type="submission" date="2021-02" db="EMBL/GenBank/DDBJ databases">
        <authorList>
            <person name="Nowell W R."/>
        </authorList>
    </citation>
    <scope>NUCLEOTIDE SEQUENCE</scope>
</reference>
<organism evidence="1 3">
    <name type="scientific">Rotaria sordida</name>
    <dbReference type="NCBI Taxonomy" id="392033"/>
    <lineage>
        <taxon>Eukaryota</taxon>
        <taxon>Metazoa</taxon>
        <taxon>Spiralia</taxon>
        <taxon>Gnathifera</taxon>
        <taxon>Rotifera</taxon>
        <taxon>Eurotatoria</taxon>
        <taxon>Bdelloidea</taxon>
        <taxon>Philodinida</taxon>
        <taxon>Philodinidae</taxon>
        <taxon>Rotaria</taxon>
    </lineage>
</organism>